<name>A0A2P2QNY3_RHIMU</name>
<reference evidence="1" key="1">
    <citation type="submission" date="2018-02" db="EMBL/GenBank/DDBJ databases">
        <title>Rhizophora mucronata_Transcriptome.</title>
        <authorList>
            <person name="Meera S.P."/>
            <person name="Sreeshan A."/>
            <person name="Augustine A."/>
        </authorList>
    </citation>
    <scope>NUCLEOTIDE SEQUENCE</scope>
    <source>
        <tissue evidence="1">Leaf</tissue>
    </source>
</reference>
<dbReference type="EMBL" id="GGEC01088219">
    <property type="protein sequence ID" value="MBX68703.1"/>
    <property type="molecule type" value="Transcribed_RNA"/>
</dbReference>
<dbReference type="AlphaFoldDB" id="A0A2P2QNY3"/>
<evidence type="ECO:0000313" key="1">
    <source>
        <dbReference type="EMBL" id="MBX68703.1"/>
    </source>
</evidence>
<organism evidence="1">
    <name type="scientific">Rhizophora mucronata</name>
    <name type="common">Asiatic mangrove</name>
    <dbReference type="NCBI Taxonomy" id="61149"/>
    <lineage>
        <taxon>Eukaryota</taxon>
        <taxon>Viridiplantae</taxon>
        <taxon>Streptophyta</taxon>
        <taxon>Embryophyta</taxon>
        <taxon>Tracheophyta</taxon>
        <taxon>Spermatophyta</taxon>
        <taxon>Magnoliopsida</taxon>
        <taxon>eudicotyledons</taxon>
        <taxon>Gunneridae</taxon>
        <taxon>Pentapetalae</taxon>
        <taxon>rosids</taxon>
        <taxon>fabids</taxon>
        <taxon>Malpighiales</taxon>
        <taxon>Rhizophoraceae</taxon>
        <taxon>Rhizophora</taxon>
    </lineage>
</organism>
<proteinExistence type="predicted"/>
<accession>A0A2P2QNY3</accession>
<protein>
    <submittedName>
        <fullName evidence="1">Uncharacterized protein</fullName>
    </submittedName>
</protein>
<sequence>MSSHPKKKEIGFVSVIHHSRNFYCRVKLRVKYAFVTVEAKSEFTLLLCCDL</sequence>